<gene>
    <name evidence="11" type="ORF">GQ26_0032650</name>
</gene>
<dbReference type="GO" id="GO:0020037">
    <property type="term" value="F:heme binding"/>
    <property type="evidence" value="ECO:0007669"/>
    <property type="project" value="InterPro"/>
</dbReference>
<keyword evidence="10" id="KW-0812">Transmembrane</keyword>
<keyword evidence="3 8" id="KW-0349">Heme</keyword>
<accession>A0A093VQU1</accession>
<feature type="binding site" description="axial binding residue" evidence="8">
    <location>
        <position position="469"/>
    </location>
    <ligand>
        <name>heme</name>
        <dbReference type="ChEBI" id="CHEBI:30413"/>
    </ligand>
    <ligandPart>
        <name>Fe</name>
        <dbReference type="ChEBI" id="CHEBI:18248"/>
    </ligandPart>
</feature>
<comment type="caution">
    <text evidence="11">The sequence shown here is derived from an EMBL/GenBank/DDBJ whole genome shotgun (WGS) entry which is preliminary data.</text>
</comment>
<dbReference type="GO" id="GO:0004497">
    <property type="term" value="F:monooxygenase activity"/>
    <property type="evidence" value="ECO:0007669"/>
    <property type="project" value="UniProtKB-KW"/>
</dbReference>
<dbReference type="EMBL" id="JPOX01000003">
    <property type="protein sequence ID" value="KFX52379.1"/>
    <property type="molecule type" value="Genomic_DNA"/>
</dbReference>
<keyword evidence="10" id="KW-1133">Transmembrane helix</keyword>
<dbReference type="Pfam" id="PF00067">
    <property type="entry name" value="p450"/>
    <property type="match status" value="1"/>
</dbReference>
<dbReference type="InterPro" id="IPR036396">
    <property type="entry name" value="Cyt_P450_sf"/>
</dbReference>
<keyword evidence="6 8" id="KW-0408">Iron</keyword>
<dbReference type="EMBL" id="JPOX01000003">
    <property type="protein sequence ID" value="KFX52380.1"/>
    <property type="molecule type" value="Genomic_DNA"/>
</dbReference>
<evidence type="ECO:0000256" key="5">
    <source>
        <dbReference type="ARBA" id="ARBA00023002"/>
    </source>
</evidence>
<keyword evidence="10" id="KW-0472">Membrane</keyword>
<dbReference type="PRINTS" id="PR00463">
    <property type="entry name" value="EP450I"/>
</dbReference>
<dbReference type="Gene3D" id="1.10.630.10">
    <property type="entry name" value="Cytochrome P450"/>
    <property type="match status" value="1"/>
</dbReference>
<evidence type="ECO:0000256" key="8">
    <source>
        <dbReference type="PIRSR" id="PIRSR602401-1"/>
    </source>
</evidence>
<dbReference type="GO" id="GO:0005506">
    <property type="term" value="F:iron ion binding"/>
    <property type="evidence" value="ECO:0007669"/>
    <property type="project" value="InterPro"/>
</dbReference>
<evidence type="ECO:0000256" key="7">
    <source>
        <dbReference type="ARBA" id="ARBA00023033"/>
    </source>
</evidence>
<dbReference type="SUPFAM" id="SSF48264">
    <property type="entry name" value="Cytochrome P450"/>
    <property type="match status" value="1"/>
</dbReference>
<reference evidence="11" key="1">
    <citation type="journal article" date="2014" name="PLoS Genet.">
        <title>Signature Gene Expression Reveals Novel Clues to the Molecular Mechanisms of Dimorphic Transition in Penicillium marneffei.</title>
        <authorList>
            <person name="Yang E."/>
            <person name="Wang G."/>
            <person name="Cai J."/>
            <person name="Woo P.C."/>
            <person name="Lau S.K."/>
            <person name="Yuen K.-Y."/>
            <person name="Chow W.-N."/>
            <person name="Lin X."/>
        </authorList>
    </citation>
    <scope>NUCLEOTIDE SEQUENCE [LARGE SCALE GENOMIC DNA]</scope>
    <source>
        <strain evidence="11">PM1</strain>
    </source>
</reference>
<evidence type="ECO:0000256" key="1">
    <source>
        <dbReference type="ARBA" id="ARBA00001971"/>
    </source>
</evidence>
<protein>
    <submittedName>
        <fullName evidence="11">Isotrichodermin C-15 hydroxylase</fullName>
    </submittedName>
</protein>
<evidence type="ECO:0000256" key="6">
    <source>
        <dbReference type="ARBA" id="ARBA00023004"/>
    </source>
</evidence>
<evidence type="ECO:0000256" key="4">
    <source>
        <dbReference type="ARBA" id="ARBA00022723"/>
    </source>
</evidence>
<dbReference type="GO" id="GO:0016705">
    <property type="term" value="F:oxidoreductase activity, acting on paired donors, with incorporation or reduction of molecular oxygen"/>
    <property type="evidence" value="ECO:0007669"/>
    <property type="project" value="InterPro"/>
</dbReference>
<dbReference type="InterPro" id="IPR050121">
    <property type="entry name" value="Cytochrome_P450_monoxygenase"/>
</dbReference>
<feature type="transmembrane region" description="Helical" evidence="10">
    <location>
        <begin position="20"/>
        <end position="40"/>
    </location>
</feature>
<comment type="similarity">
    <text evidence="2 9">Belongs to the cytochrome P450 family.</text>
</comment>
<dbReference type="SMR" id="A0A093VQU1"/>
<dbReference type="InterPro" id="IPR017972">
    <property type="entry name" value="Cyt_P450_CS"/>
</dbReference>
<dbReference type="PROSITE" id="PS00086">
    <property type="entry name" value="CYTOCHROME_P450"/>
    <property type="match status" value="1"/>
</dbReference>
<dbReference type="InterPro" id="IPR002401">
    <property type="entry name" value="Cyt_P450_E_grp-I"/>
</dbReference>
<dbReference type="eggNOG" id="KOG0157">
    <property type="taxonomic scope" value="Eukaryota"/>
</dbReference>
<keyword evidence="5 9" id="KW-0560">Oxidoreductase</keyword>
<dbReference type="PANTHER" id="PTHR24305:SF237">
    <property type="entry name" value="CYTOCHROME P450 MONOOXYGENASE ATNE-RELATED"/>
    <property type="match status" value="1"/>
</dbReference>
<organism evidence="11">
    <name type="scientific">Talaromyces marneffei PM1</name>
    <dbReference type="NCBI Taxonomy" id="1077442"/>
    <lineage>
        <taxon>Eukaryota</taxon>
        <taxon>Fungi</taxon>
        <taxon>Dikarya</taxon>
        <taxon>Ascomycota</taxon>
        <taxon>Pezizomycotina</taxon>
        <taxon>Eurotiomycetes</taxon>
        <taxon>Eurotiomycetidae</taxon>
        <taxon>Eurotiales</taxon>
        <taxon>Trichocomaceae</taxon>
        <taxon>Talaromyces</taxon>
        <taxon>Talaromyces sect. Talaromyces</taxon>
    </lineage>
</organism>
<proteinExistence type="inferred from homology"/>
<dbReference type="PANTHER" id="PTHR24305">
    <property type="entry name" value="CYTOCHROME P450"/>
    <property type="match status" value="1"/>
</dbReference>
<keyword evidence="4 8" id="KW-0479">Metal-binding</keyword>
<comment type="cofactor">
    <cofactor evidence="1 8">
        <name>heme</name>
        <dbReference type="ChEBI" id="CHEBI:30413"/>
    </cofactor>
</comment>
<name>A0A093VQU1_TALMA</name>
<evidence type="ECO:0000256" key="9">
    <source>
        <dbReference type="RuleBase" id="RU000461"/>
    </source>
</evidence>
<evidence type="ECO:0000256" key="2">
    <source>
        <dbReference type="ARBA" id="ARBA00010617"/>
    </source>
</evidence>
<dbReference type="InterPro" id="IPR001128">
    <property type="entry name" value="Cyt_P450"/>
</dbReference>
<dbReference type="CDD" id="cd11061">
    <property type="entry name" value="CYP67-like"/>
    <property type="match status" value="1"/>
</dbReference>
<sequence length="544" mass="61180">MDGITTLINNIQSPDYLRLLLLLCTTSVIYIVTACIYRLFFHPFAHIPGPFFAKLTDAYGLYHAWRQDTHLAIHRLHLIYGPIVRYGPNRILVNDVKGMKEIYGYNANFAKGKAYEVMRIGPVENVFNVTDKQRHKRKRRLVGQGFSEAALRASEDCVLRHVDRFVGGLLDGGDDVSTESDGWGSAKDLSIHSSYLALDVITDLVFGKSTDTLTKLDNRQYRPMLISTGHRMAMAIQMPQIFRAGKSGQWLDLGRWILKNADEERAQWVSMLRGWVMERIQSEMAASRELKRRDIMSTIINATDPDTGEKLSPQEIGAEAISLINAGGDTTATAISATLWYLSRNSSTYGRLVAEIRSRFSSMDDIRAGPILNSCTYLRACIDEALRISAPVISPLYREAGSGGATVCGVHVPEGYVAACQAYALHHNEKYYPHPFSYQPERWLDQEDSQVAADAKPAFFAFSYGVRNCAGINLAYLEINLAIARLLWSADFRIPSHSDSSNLANIGGGDPWNKEPLRRREDEYQLYDVFASEKKGPMLEFRRR</sequence>
<dbReference type="HOGENOM" id="CLU_001570_14_11_1"/>
<dbReference type="AlphaFoldDB" id="A0A093VQU1"/>
<evidence type="ECO:0000313" key="11">
    <source>
        <dbReference type="EMBL" id="KFX52379.1"/>
    </source>
</evidence>
<keyword evidence="7 9" id="KW-0503">Monooxygenase</keyword>
<evidence type="ECO:0000256" key="10">
    <source>
        <dbReference type="SAM" id="Phobius"/>
    </source>
</evidence>
<dbReference type="PRINTS" id="PR00385">
    <property type="entry name" value="P450"/>
</dbReference>
<evidence type="ECO:0000256" key="3">
    <source>
        <dbReference type="ARBA" id="ARBA00022617"/>
    </source>
</evidence>